<evidence type="ECO:0000256" key="8">
    <source>
        <dbReference type="SAM" id="Phobius"/>
    </source>
</evidence>
<keyword evidence="5 8" id="KW-1133">Transmembrane helix</keyword>
<keyword evidence="6 8" id="KW-0472">Membrane</keyword>
<evidence type="ECO:0000313" key="10">
    <source>
        <dbReference type="EMBL" id="MBM9508594.1"/>
    </source>
</evidence>
<keyword evidence="7" id="KW-0046">Antibiotic resistance</keyword>
<dbReference type="Proteomes" id="UP000749040">
    <property type="component" value="Unassembled WGS sequence"/>
</dbReference>
<sequence>MRSPRAVAVLATVYVAVFVANVDLFVVNVALPDVGHDFGGTSLGSLSWVLNAYAIVFAALLVPAGRLADRHGQRPGFLLGLAMFTAGSALCAAAGDIGYLVAARLLQAVGAAILLPTSLALMLAIVPPERRTAAVRVWSAVGSIAAALGPVLGGLLVQASWRWVFLINVPVGVASLIVGARVLPDVPRDTSGPGPDLTGTALLTFSIGALSLGLVKGNEWGWSSGRVVGSLIAAAVLLVLFLLQSRRHPAPVVEMALLRIGPFTVANVSILVFAMAFAGMILSSALWCQNVWGYSALRTGLALAPGPLMVPPLAVLSGGLARRFGPGPVAAAGNLLFGLGVGSWSLHTTSTPDYAAGMLPGFLLGGIGVGLALPTLTAAGAVALPPQRFATGSGIINMARQIGAVLGVAVFVGVLGTPHTTHAAVTAYHHGWQVLGSIGIFAGVFALALPRP</sequence>
<name>A0ABS2TZ47_9ACTN</name>
<dbReference type="Gene3D" id="1.20.1250.20">
    <property type="entry name" value="MFS general substrate transporter like domains"/>
    <property type="match status" value="1"/>
</dbReference>
<evidence type="ECO:0000256" key="7">
    <source>
        <dbReference type="ARBA" id="ARBA00023251"/>
    </source>
</evidence>
<feature type="transmembrane region" description="Helical" evidence="8">
    <location>
        <begin position="105"/>
        <end position="125"/>
    </location>
</feature>
<dbReference type="EMBL" id="JADKYB010000019">
    <property type="protein sequence ID" value="MBM9508594.1"/>
    <property type="molecule type" value="Genomic_DNA"/>
</dbReference>
<dbReference type="CDD" id="cd17321">
    <property type="entry name" value="MFS_MMR_MDR_like"/>
    <property type="match status" value="1"/>
</dbReference>
<evidence type="ECO:0000259" key="9">
    <source>
        <dbReference type="PROSITE" id="PS50850"/>
    </source>
</evidence>
<evidence type="ECO:0000313" key="11">
    <source>
        <dbReference type="Proteomes" id="UP000749040"/>
    </source>
</evidence>
<organism evidence="10 11">
    <name type="scientific">Actinacidiphila acididurans</name>
    <dbReference type="NCBI Taxonomy" id="2784346"/>
    <lineage>
        <taxon>Bacteria</taxon>
        <taxon>Bacillati</taxon>
        <taxon>Actinomycetota</taxon>
        <taxon>Actinomycetes</taxon>
        <taxon>Kitasatosporales</taxon>
        <taxon>Streptomycetaceae</taxon>
        <taxon>Actinacidiphila</taxon>
    </lineage>
</organism>
<dbReference type="PANTHER" id="PTHR42718:SF48">
    <property type="entry name" value="CONSERVED TWO-DOMAIN MEMBRANE PROTEIN-RELATED"/>
    <property type="match status" value="1"/>
</dbReference>
<evidence type="ECO:0000256" key="4">
    <source>
        <dbReference type="ARBA" id="ARBA00022692"/>
    </source>
</evidence>
<accession>A0ABS2TZ47</accession>
<feature type="transmembrane region" description="Helical" evidence="8">
    <location>
        <begin position="328"/>
        <end position="346"/>
    </location>
</feature>
<protein>
    <submittedName>
        <fullName evidence="10">MFS transporter</fullName>
    </submittedName>
</protein>
<dbReference type="Gene3D" id="1.20.1720.10">
    <property type="entry name" value="Multidrug resistance protein D"/>
    <property type="match status" value="1"/>
</dbReference>
<dbReference type="NCBIfam" id="TIGR00711">
    <property type="entry name" value="efflux_EmrB"/>
    <property type="match status" value="1"/>
</dbReference>
<evidence type="ECO:0000256" key="3">
    <source>
        <dbReference type="ARBA" id="ARBA00022475"/>
    </source>
</evidence>
<dbReference type="Pfam" id="PF07690">
    <property type="entry name" value="MFS_1"/>
    <property type="match status" value="1"/>
</dbReference>
<dbReference type="PROSITE" id="PS50850">
    <property type="entry name" value="MFS"/>
    <property type="match status" value="1"/>
</dbReference>
<feature type="transmembrane region" description="Helical" evidence="8">
    <location>
        <begin position="431"/>
        <end position="449"/>
    </location>
</feature>
<evidence type="ECO:0000256" key="1">
    <source>
        <dbReference type="ARBA" id="ARBA00004651"/>
    </source>
</evidence>
<dbReference type="SUPFAM" id="SSF103473">
    <property type="entry name" value="MFS general substrate transporter"/>
    <property type="match status" value="1"/>
</dbReference>
<feature type="transmembrane region" description="Helical" evidence="8">
    <location>
        <begin position="227"/>
        <end position="244"/>
    </location>
</feature>
<keyword evidence="3" id="KW-1003">Cell membrane</keyword>
<keyword evidence="4 8" id="KW-0812">Transmembrane</keyword>
<feature type="transmembrane region" description="Helical" evidence="8">
    <location>
        <begin position="404"/>
        <end position="425"/>
    </location>
</feature>
<feature type="transmembrane region" description="Helical" evidence="8">
    <location>
        <begin position="358"/>
        <end position="384"/>
    </location>
</feature>
<comment type="subcellular location">
    <subcellularLocation>
        <location evidence="1">Cell membrane</location>
        <topology evidence="1">Multi-pass membrane protein</topology>
    </subcellularLocation>
</comment>
<feature type="transmembrane region" description="Helical" evidence="8">
    <location>
        <begin position="76"/>
        <end position="99"/>
    </location>
</feature>
<dbReference type="InterPro" id="IPR020846">
    <property type="entry name" value="MFS_dom"/>
</dbReference>
<feature type="transmembrane region" description="Helical" evidence="8">
    <location>
        <begin position="43"/>
        <end position="64"/>
    </location>
</feature>
<dbReference type="PANTHER" id="PTHR42718">
    <property type="entry name" value="MAJOR FACILITATOR SUPERFAMILY MULTIDRUG TRANSPORTER MFSC"/>
    <property type="match status" value="1"/>
</dbReference>
<comment type="caution">
    <text evidence="10">The sequence shown here is derived from an EMBL/GenBank/DDBJ whole genome shotgun (WGS) entry which is preliminary data.</text>
</comment>
<proteinExistence type="predicted"/>
<feature type="non-terminal residue" evidence="10">
    <location>
        <position position="452"/>
    </location>
</feature>
<evidence type="ECO:0000256" key="5">
    <source>
        <dbReference type="ARBA" id="ARBA00022989"/>
    </source>
</evidence>
<reference evidence="10 11" key="1">
    <citation type="submission" date="2021-01" db="EMBL/GenBank/DDBJ databases">
        <title>Streptomyces acididurans sp. nov., isolated from a peat swamp forest soil.</title>
        <authorList>
            <person name="Chantavorakit T."/>
            <person name="Duangmal K."/>
        </authorList>
    </citation>
    <scope>NUCLEOTIDE SEQUENCE [LARGE SCALE GENOMIC DNA]</scope>
    <source>
        <strain evidence="10 11">KK5PA1</strain>
    </source>
</reference>
<feature type="transmembrane region" description="Helical" evidence="8">
    <location>
        <begin position="163"/>
        <end position="183"/>
    </location>
</feature>
<feature type="domain" description="Major facilitator superfamily (MFS) profile" evidence="9">
    <location>
        <begin position="9"/>
        <end position="452"/>
    </location>
</feature>
<dbReference type="InterPro" id="IPR011701">
    <property type="entry name" value="MFS"/>
</dbReference>
<evidence type="ECO:0000256" key="6">
    <source>
        <dbReference type="ARBA" id="ARBA00023136"/>
    </source>
</evidence>
<feature type="transmembrane region" description="Helical" evidence="8">
    <location>
        <begin position="7"/>
        <end position="31"/>
    </location>
</feature>
<feature type="transmembrane region" description="Helical" evidence="8">
    <location>
        <begin position="256"/>
        <end position="282"/>
    </location>
</feature>
<feature type="transmembrane region" description="Helical" evidence="8">
    <location>
        <begin position="302"/>
        <end position="321"/>
    </location>
</feature>
<keyword evidence="11" id="KW-1185">Reference proteome</keyword>
<dbReference type="InterPro" id="IPR004638">
    <property type="entry name" value="EmrB-like"/>
</dbReference>
<feature type="transmembrane region" description="Helical" evidence="8">
    <location>
        <begin position="137"/>
        <end position="157"/>
    </location>
</feature>
<keyword evidence="2" id="KW-0813">Transport</keyword>
<gene>
    <name evidence="10" type="ORF">ITX44_29385</name>
</gene>
<feature type="transmembrane region" description="Helical" evidence="8">
    <location>
        <begin position="195"/>
        <end position="215"/>
    </location>
</feature>
<evidence type="ECO:0000256" key="2">
    <source>
        <dbReference type="ARBA" id="ARBA00022448"/>
    </source>
</evidence>
<dbReference type="InterPro" id="IPR036259">
    <property type="entry name" value="MFS_trans_sf"/>
</dbReference>
<dbReference type="RefSeq" id="WP_205360777.1">
    <property type="nucleotide sequence ID" value="NZ_JADKYB010000019.1"/>
</dbReference>